<comment type="caution">
    <text evidence="2">The sequence shown here is derived from an EMBL/GenBank/DDBJ whole genome shotgun (WGS) entry which is preliminary data.</text>
</comment>
<organism evidence="2 3">
    <name type="scientific">Actinotignum timonense</name>
    <dbReference type="NCBI Taxonomy" id="1870995"/>
    <lineage>
        <taxon>Bacteria</taxon>
        <taxon>Bacillati</taxon>
        <taxon>Actinomycetota</taxon>
        <taxon>Actinomycetes</taxon>
        <taxon>Actinomycetales</taxon>
        <taxon>Actinomycetaceae</taxon>
        <taxon>Actinotignum</taxon>
    </lineage>
</organism>
<keyword evidence="3" id="KW-1185">Reference proteome</keyword>
<dbReference type="EMBL" id="JAWNFY010000008">
    <property type="protein sequence ID" value="MDY5146181.1"/>
    <property type="molecule type" value="Genomic_DNA"/>
</dbReference>
<gene>
    <name evidence="2" type="ORF">R6P33_03970</name>
</gene>
<protein>
    <submittedName>
        <fullName evidence="2">DUF4032 domain-containing protein</fullName>
    </submittedName>
</protein>
<evidence type="ECO:0000259" key="1">
    <source>
        <dbReference type="Pfam" id="PF13224"/>
    </source>
</evidence>
<feature type="domain" description="DUF4032" evidence="1">
    <location>
        <begin position="8"/>
        <end position="78"/>
    </location>
</feature>
<dbReference type="Proteomes" id="UP001284901">
    <property type="component" value="Unassembled WGS sequence"/>
</dbReference>
<accession>A0ABU5GCI1</accession>
<proteinExistence type="predicted"/>
<evidence type="ECO:0000313" key="2">
    <source>
        <dbReference type="EMBL" id="MDY5146181.1"/>
    </source>
</evidence>
<name>A0ABU5GCI1_9ACTO</name>
<dbReference type="InterPro" id="IPR025111">
    <property type="entry name" value="DUF4032"/>
</dbReference>
<evidence type="ECO:0000313" key="3">
    <source>
        <dbReference type="Proteomes" id="UP001284901"/>
    </source>
</evidence>
<reference evidence="2 3" key="1">
    <citation type="submission" date="2023-10" db="EMBL/GenBank/DDBJ databases">
        <title>Whole Genome based description of the genera Actinobaculum and Actinotignum reveals a complex phylogenetic relationship within the species included in the genus Actinotignum.</title>
        <authorList>
            <person name="Jensen C.S."/>
            <person name="Dargis R."/>
            <person name="Kemp M."/>
            <person name="Christensen J.J."/>
        </authorList>
    </citation>
    <scope>NUCLEOTIDE SEQUENCE [LARGE SCALE GENOMIC DNA]</scope>
    <source>
        <strain evidence="2 3">SLA_B089</strain>
    </source>
</reference>
<dbReference type="Pfam" id="PF13224">
    <property type="entry name" value="DUF4032"/>
    <property type="match status" value="1"/>
</dbReference>
<sequence length="100" mass="11255">MPPSTISKSGKSDMMIAHDWLADVYEPTVAAIPPELTAKLEPAELFHEILEHRWFISEDQQRDVPQAEAVASFVEKVLRHRRDESTFLDGETGEIPAVTP</sequence>